<evidence type="ECO:0000256" key="3">
    <source>
        <dbReference type="SAM" id="Coils"/>
    </source>
</evidence>
<dbReference type="GO" id="GO:0043093">
    <property type="term" value="P:FtsZ-dependent cytokinesis"/>
    <property type="evidence" value="ECO:0007669"/>
    <property type="project" value="InterPro"/>
</dbReference>
<keyword evidence="1 3" id="KW-0175">Coiled coil</keyword>
<feature type="coiled-coil region" evidence="3">
    <location>
        <begin position="4"/>
        <end position="73"/>
    </location>
</feature>
<keyword evidence="2" id="KW-0717">Septation</keyword>
<evidence type="ECO:0000313" key="4">
    <source>
        <dbReference type="EMBL" id="CAA0078510.1"/>
    </source>
</evidence>
<proteinExistence type="predicted"/>
<dbReference type="Pfam" id="PF06005">
    <property type="entry name" value="ZapB"/>
    <property type="match status" value="1"/>
</dbReference>
<dbReference type="EMBL" id="CACSIO010000001">
    <property type="protein sequence ID" value="CAA0078510.1"/>
    <property type="molecule type" value="Genomic_DNA"/>
</dbReference>
<dbReference type="GO" id="GO:0000917">
    <property type="term" value="P:division septum assembly"/>
    <property type="evidence" value="ECO:0007669"/>
    <property type="project" value="UniProtKB-KW"/>
</dbReference>
<dbReference type="InterPro" id="IPR009252">
    <property type="entry name" value="Cell_div_ZapB"/>
</dbReference>
<dbReference type="GO" id="GO:0005737">
    <property type="term" value="C:cytoplasm"/>
    <property type="evidence" value="ECO:0007669"/>
    <property type="project" value="InterPro"/>
</dbReference>
<name>A0A5S9MNH6_9GAMM</name>
<keyword evidence="2" id="KW-0131">Cell cycle</keyword>
<sequence>MDIFDQLEEKIIQAIETIELLNMETAELKQEISTLKQENTQLSYEKSQNDARLKSLLEHFEQLQEAAAEINETSTIA</sequence>
<evidence type="ECO:0000313" key="5">
    <source>
        <dbReference type="Proteomes" id="UP000441399"/>
    </source>
</evidence>
<dbReference type="Gene3D" id="1.20.5.340">
    <property type="match status" value="1"/>
</dbReference>
<organism evidence="4 5">
    <name type="scientific">BD1-7 clade bacterium</name>
    <dbReference type="NCBI Taxonomy" id="2029982"/>
    <lineage>
        <taxon>Bacteria</taxon>
        <taxon>Pseudomonadati</taxon>
        <taxon>Pseudomonadota</taxon>
        <taxon>Gammaproteobacteria</taxon>
        <taxon>Cellvibrionales</taxon>
        <taxon>Spongiibacteraceae</taxon>
        <taxon>BD1-7 clade</taxon>
    </lineage>
</organism>
<keyword evidence="5" id="KW-1185">Reference proteome</keyword>
<evidence type="ECO:0000256" key="2">
    <source>
        <dbReference type="ARBA" id="ARBA00023210"/>
    </source>
</evidence>
<keyword evidence="4" id="KW-0132">Cell division</keyword>
<accession>A0A5S9MNH6</accession>
<protein>
    <submittedName>
        <fullName evidence="4">Cell division protein ZapB</fullName>
    </submittedName>
</protein>
<dbReference type="AlphaFoldDB" id="A0A5S9MNH6"/>
<dbReference type="Proteomes" id="UP000441399">
    <property type="component" value="Unassembled WGS sequence"/>
</dbReference>
<dbReference type="OrthoDB" id="6554593at2"/>
<reference evidence="4 5" key="1">
    <citation type="submission" date="2019-11" db="EMBL/GenBank/DDBJ databases">
        <authorList>
            <person name="Holert J."/>
        </authorList>
    </citation>
    <scope>NUCLEOTIDE SEQUENCE [LARGE SCALE GENOMIC DNA]</scope>
    <source>
        <strain evidence="4">SB11_3</strain>
    </source>
</reference>
<gene>
    <name evidence="4" type="primary">zapB</name>
    <name evidence="4" type="ORF">OPDIPICF_00004</name>
</gene>
<evidence type="ECO:0000256" key="1">
    <source>
        <dbReference type="ARBA" id="ARBA00023054"/>
    </source>
</evidence>